<keyword evidence="2" id="KW-0119">Carbohydrate metabolism</keyword>
<protein>
    <submittedName>
        <fullName evidence="4">NAD dependent epimerase/dehydratase family protein</fullName>
    </submittedName>
</protein>
<dbReference type="InterPro" id="IPR001509">
    <property type="entry name" value="Epimerase_deHydtase"/>
</dbReference>
<feature type="domain" description="NAD-dependent epimerase/dehydratase" evidence="3">
    <location>
        <begin position="47"/>
        <end position="179"/>
    </location>
</feature>
<evidence type="ECO:0000313" key="4">
    <source>
        <dbReference type="EMBL" id="SES31362.1"/>
    </source>
</evidence>
<dbReference type="SUPFAM" id="SSF51735">
    <property type="entry name" value="NAD(P)-binding Rossmann-fold domains"/>
    <property type="match status" value="1"/>
</dbReference>
<sequence length="265" mass="27651">MLRRAWPQGAAPPLWHDRRAGPLAWDMLAEAPPDLPEAPATVVCLAGVTPKSRSGTLDENTALALAAHKAASLWGARHLFVASTSAVYGTGAGPLHEDTPLDPQPGYGAAKARMEESLLSLADSGGPAVTVLRIGNVAGAGEPFASAERARRGGVPLQLDRFADGGGPSRNFIGPGTLARVLAALCDHAVRGTPLPRVLNVGGRRPQEMADILDALACPWEWRPAPETAIQRLHLDTTRLAALFDLPAQSATDVVRDAAAATVTT</sequence>
<evidence type="ECO:0000256" key="2">
    <source>
        <dbReference type="ARBA" id="ARBA00023277"/>
    </source>
</evidence>
<gene>
    <name evidence="4" type="ORF">SAMN04490244_11044</name>
</gene>
<proteinExistence type="predicted"/>
<name>A0A1H9WBN7_9RHOB</name>
<dbReference type="AlphaFoldDB" id="A0A1H9WBN7"/>
<dbReference type="Proteomes" id="UP000198885">
    <property type="component" value="Unassembled WGS sequence"/>
</dbReference>
<evidence type="ECO:0000259" key="3">
    <source>
        <dbReference type="Pfam" id="PF01370"/>
    </source>
</evidence>
<organism evidence="4 5">
    <name type="scientific">Tranquillimonas rosea</name>
    <dbReference type="NCBI Taxonomy" id="641238"/>
    <lineage>
        <taxon>Bacteria</taxon>
        <taxon>Pseudomonadati</taxon>
        <taxon>Pseudomonadota</taxon>
        <taxon>Alphaproteobacteria</taxon>
        <taxon>Rhodobacterales</taxon>
        <taxon>Roseobacteraceae</taxon>
        <taxon>Tranquillimonas</taxon>
    </lineage>
</organism>
<dbReference type="PANTHER" id="PTHR43103:SF3">
    <property type="entry name" value="ADP-L-GLYCERO-D-MANNO-HEPTOSE-6-EPIMERASE"/>
    <property type="match status" value="1"/>
</dbReference>
<dbReference type="STRING" id="641238.SAMN04490244_11044"/>
<accession>A0A1H9WBN7</accession>
<dbReference type="RefSeq" id="WP_177190490.1">
    <property type="nucleotide sequence ID" value="NZ_FOGU01000010.1"/>
</dbReference>
<evidence type="ECO:0000256" key="1">
    <source>
        <dbReference type="ARBA" id="ARBA00022857"/>
    </source>
</evidence>
<dbReference type="Pfam" id="PF01370">
    <property type="entry name" value="Epimerase"/>
    <property type="match status" value="1"/>
</dbReference>
<dbReference type="InterPro" id="IPR036291">
    <property type="entry name" value="NAD(P)-bd_dom_sf"/>
</dbReference>
<reference evidence="4 5" key="1">
    <citation type="submission" date="2016-10" db="EMBL/GenBank/DDBJ databases">
        <authorList>
            <person name="de Groot N.N."/>
        </authorList>
    </citation>
    <scope>NUCLEOTIDE SEQUENCE [LARGE SCALE GENOMIC DNA]</scope>
    <source>
        <strain evidence="4 5">DSM 23042</strain>
    </source>
</reference>
<keyword evidence="1" id="KW-0521">NADP</keyword>
<dbReference type="EMBL" id="FOGU01000010">
    <property type="protein sequence ID" value="SES31362.1"/>
    <property type="molecule type" value="Genomic_DNA"/>
</dbReference>
<dbReference type="PANTHER" id="PTHR43103">
    <property type="entry name" value="NUCLEOSIDE-DIPHOSPHATE-SUGAR EPIMERASE"/>
    <property type="match status" value="1"/>
</dbReference>
<evidence type="ECO:0000313" key="5">
    <source>
        <dbReference type="Proteomes" id="UP000198885"/>
    </source>
</evidence>
<dbReference type="Gene3D" id="3.40.50.720">
    <property type="entry name" value="NAD(P)-binding Rossmann-like Domain"/>
    <property type="match status" value="1"/>
</dbReference>
<keyword evidence="5" id="KW-1185">Reference proteome</keyword>